<evidence type="ECO:0000259" key="10">
    <source>
        <dbReference type="Pfam" id="PF25976"/>
    </source>
</evidence>
<dbReference type="InterPro" id="IPR023959">
    <property type="entry name" value="LpqB"/>
</dbReference>
<organism evidence="11 12">
    <name type="scientific">Streptomyces peucetius</name>
    <dbReference type="NCBI Taxonomy" id="1950"/>
    <lineage>
        <taxon>Bacteria</taxon>
        <taxon>Bacillati</taxon>
        <taxon>Actinomycetota</taxon>
        <taxon>Actinomycetes</taxon>
        <taxon>Kitasatosporales</taxon>
        <taxon>Streptomycetaceae</taxon>
        <taxon>Streptomyces</taxon>
    </lineage>
</organism>
<evidence type="ECO:0000313" key="12">
    <source>
        <dbReference type="Proteomes" id="UP001163878"/>
    </source>
</evidence>
<keyword evidence="4 6" id="KW-0564">Palmitate</keyword>
<feature type="chain" id="PRO_5046800937" description="Lipoprotein LpqB" evidence="7">
    <location>
        <begin position="28"/>
        <end position="617"/>
    </location>
</feature>
<sequence>MGADRRRNGPGLRRPSALLGLSGVLLAGCASMPDSGDVRAVKASQRADSQVRVYAVPPRKDASPDEIVTGFLEAMTSDDTNFDTARSYLTPEASKKWRPEESTTVLAAAPDPGVPVPGRRDNPGMSYPLLGRHIATVDAQHAYQPVTPSEYRRTIHLSQKAGPDGKQWRIDSLPAGLLLGASDFERNYRSVNKYYFASGRDVMVADPVFIRQRQDPVTRMDPVTQAVKALLEGPTNWLKPVVESRFPSGTGMKLKDGTTSLAFDDRNGLQVPLDEKASHVGRTQCLKMAAQILFTIKDLSSARLEHVELLRANGSQLCVMSAGQAEGYAPDHTSGRPDHQYFVDSEHRLALIAAGTAEADEPQNVVGPFGDGRVRLGAVGVARDEHRAAAVSEDRSRLFVASIVSNSELDAPVVISSGKEVDNRLSAPSWDGRGDLWVADRDPARPELKRLARGADTAEPVKIVPGLGGARIEAVRVSADGVRIALLLTKDGSTTLKIGRVERHGGDDDPVVTVTELRPAAPQMETVTAVSWAGPSRLVVVGKEAGGVQQVRYIQTDGSTVPKGILPGLNQVKAVAASDDESQPLVAYSQEDGIVRLPAGANWQTLVKEGTSPVYPG</sequence>
<accession>A0ABY6I5Z9</accession>
<feature type="signal peptide" evidence="7">
    <location>
        <begin position="1"/>
        <end position="27"/>
    </location>
</feature>
<dbReference type="Proteomes" id="UP001163878">
    <property type="component" value="Chromosome"/>
</dbReference>
<evidence type="ECO:0000256" key="7">
    <source>
        <dbReference type="SAM" id="SignalP"/>
    </source>
</evidence>
<dbReference type="EMBL" id="CP107567">
    <property type="protein sequence ID" value="UYQ62428.1"/>
    <property type="molecule type" value="Genomic_DNA"/>
</dbReference>
<evidence type="ECO:0000259" key="9">
    <source>
        <dbReference type="Pfam" id="PF10647"/>
    </source>
</evidence>
<comment type="similarity">
    <text evidence="6">Belongs to the LpqB lipoprotein family.</text>
</comment>
<comment type="subcellular location">
    <subcellularLocation>
        <location evidence="6">Cell membrane</location>
        <topology evidence="6">Lipid-anchor</topology>
    </subcellularLocation>
</comment>
<dbReference type="Pfam" id="PF25976">
    <property type="entry name" value="LpqB_N"/>
    <property type="match status" value="1"/>
</dbReference>
<evidence type="ECO:0000256" key="4">
    <source>
        <dbReference type="ARBA" id="ARBA00023139"/>
    </source>
</evidence>
<feature type="domain" description="Lipoprotein LpqB N-terminal" evidence="10">
    <location>
        <begin position="57"/>
        <end position="185"/>
    </location>
</feature>
<keyword evidence="3 6" id="KW-0472">Membrane</keyword>
<feature type="domain" description="GerMN" evidence="8">
    <location>
        <begin position="195"/>
        <end position="316"/>
    </location>
</feature>
<feature type="domain" description="Lipoprotein LpqB C-terminal" evidence="9">
    <location>
        <begin position="360"/>
        <end position="616"/>
    </location>
</feature>
<keyword evidence="1 6" id="KW-1003">Cell membrane</keyword>
<reference evidence="11" key="1">
    <citation type="submission" date="2022-10" db="EMBL/GenBank/DDBJ databases">
        <title>Cytochrome P450 Catalyzes Benzene Ring Formation in the Biosynthesis of Trialkyl-Substituted Aromatic Polyketides.</title>
        <authorList>
            <person name="Zhao E."/>
            <person name="Ge H."/>
        </authorList>
    </citation>
    <scope>NUCLEOTIDE SEQUENCE</scope>
    <source>
        <strain evidence="11">NA0869</strain>
    </source>
</reference>
<protein>
    <recommendedName>
        <fullName evidence="6">Lipoprotein LpqB</fullName>
    </recommendedName>
</protein>
<dbReference type="HAMAP" id="MF_01373">
    <property type="entry name" value="LpqB_lipoprot"/>
    <property type="match status" value="1"/>
</dbReference>
<dbReference type="PROSITE" id="PS51257">
    <property type="entry name" value="PROKAR_LIPOPROTEIN"/>
    <property type="match status" value="1"/>
</dbReference>
<keyword evidence="2 6" id="KW-0732">Signal</keyword>
<evidence type="ECO:0000313" key="11">
    <source>
        <dbReference type="EMBL" id="UYQ62428.1"/>
    </source>
</evidence>
<evidence type="ECO:0000256" key="6">
    <source>
        <dbReference type="HAMAP-Rule" id="MF_01373"/>
    </source>
</evidence>
<dbReference type="InterPro" id="IPR059026">
    <property type="entry name" value="LpqB_N"/>
</dbReference>
<keyword evidence="12" id="KW-1185">Reference proteome</keyword>
<keyword evidence="5 6" id="KW-0449">Lipoprotein</keyword>
<dbReference type="RefSeq" id="WP_264243868.1">
    <property type="nucleotide sequence ID" value="NZ_CP107567.1"/>
</dbReference>
<evidence type="ECO:0000256" key="5">
    <source>
        <dbReference type="ARBA" id="ARBA00023288"/>
    </source>
</evidence>
<dbReference type="Pfam" id="PF10647">
    <property type="entry name" value="Gmad1"/>
    <property type="match status" value="1"/>
</dbReference>
<gene>
    <name evidence="6" type="primary">lpqB</name>
    <name evidence="11" type="ORF">OGH68_13670</name>
</gene>
<name>A0ABY6I5Z9_STRPE</name>
<dbReference type="InterPro" id="IPR019606">
    <property type="entry name" value="GerMN"/>
</dbReference>
<evidence type="ECO:0000256" key="3">
    <source>
        <dbReference type="ARBA" id="ARBA00023136"/>
    </source>
</evidence>
<dbReference type="Pfam" id="PF10646">
    <property type="entry name" value="Germane"/>
    <property type="match status" value="1"/>
</dbReference>
<evidence type="ECO:0000256" key="2">
    <source>
        <dbReference type="ARBA" id="ARBA00022729"/>
    </source>
</evidence>
<proteinExistence type="inferred from homology"/>
<evidence type="ECO:0000259" key="8">
    <source>
        <dbReference type="Pfam" id="PF10646"/>
    </source>
</evidence>
<dbReference type="SUPFAM" id="SSF82171">
    <property type="entry name" value="DPP6 N-terminal domain-like"/>
    <property type="match status" value="1"/>
</dbReference>
<evidence type="ECO:0000256" key="1">
    <source>
        <dbReference type="ARBA" id="ARBA00022475"/>
    </source>
</evidence>
<dbReference type="InterPro" id="IPR018910">
    <property type="entry name" value="LpqB_C"/>
</dbReference>